<dbReference type="SUPFAM" id="SSF51182">
    <property type="entry name" value="RmlC-like cupins"/>
    <property type="match status" value="1"/>
</dbReference>
<reference evidence="1 2" key="1">
    <citation type="submission" date="2016-03" db="EMBL/GenBank/DDBJ databases">
        <title>Draft Genome Assembly of Pseudomonas putida strain CBF10-2.</title>
        <authorList>
            <person name="Iyer R.S."/>
            <person name="Damania A."/>
        </authorList>
    </citation>
    <scope>NUCLEOTIDE SEQUENCE [LARGE SCALE GENOMIC DNA]</scope>
    <source>
        <strain evidence="1 2">CBF10-2</strain>
    </source>
</reference>
<evidence type="ECO:0008006" key="3">
    <source>
        <dbReference type="Google" id="ProtNLM"/>
    </source>
</evidence>
<dbReference type="AlphaFoldDB" id="A0A177SMA8"/>
<comment type="caution">
    <text evidence="1">The sequence shown here is derived from an EMBL/GenBank/DDBJ whole genome shotgun (WGS) entry which is preliminary data.</text>
</comment>
<dbReference type="RefSeq" id="WP_064303480.1">
    <property type="nucleotide sequence ID" value="NZ_LUCV01000026.1"/>
</dbReference>
<sequence length="113" mass="12384">MIQPLQVTAEQVHYRARPQSGNARVEMGWSIPPADAGPLLAGFALWDGDESPYKTLDYDEVLIVLEGHFGFQLASGERFEGGPQTTLRIPKSTTVKYFGSQAKVFYVITPPGA</sequence>
<dbReference type="Proteomes" id="UP000077752">
    <property type="component" value="Unassembled WGS sequence"/>
</dbReference>
<evidence type="ECO:0000313" key="2">
    <source>
        <dbReference type="Proteomes" id="UP000077752"/>
    </source>
</evidence>
<accession>A0A177SMA8</accession>
<organism evidence="1 2">
    <name type="scientific">Pseudomonas putida</name>
    <name type="common">Arthrobacter siderocapsulatus</name>
    <dbReference type="NCBI Taxonomy" id="303"/>
    <lineage>
        <taxon>Bacteria</taxon>
        <taxon>Pseudomonadati</taxon>
        <taxon>Pseudomonadota</taxon>
        <taxon>Gammaproteobacteria</taxon>
        <taxon>Pseudomonadales</taxon>
        <taxon>Pseudomonadaceae</taxon>
        <taxon>Pseudomonas</taxon>
    </lineage>
</organism>
<protein>
    <recommendedName>
        <fullName evidence="3">Ethanolamine utilization protein EutQ</fullName>
    </recommendedName>
</protein>
<dbReference type="InterPro" id="IPR010424">
    <property type="entry name" value="EutQ"/>
</dbReference>
<dbReference type="InterPro" id="IPR011051">
    <property type="entry name" value="RmlC_Cupin_sf"/>
</dbReference>
<dbReference type="Gene3D" id="2.60.120.10">
    <property type="entry name" value="Jelly Rolls"/>
    <property type="match status" value="1"/>
</dbReference>
<proteinExistence type="predicted"/>
<evidence type="ECO:0000313" key="1">
    <source>
        <dbReference type="EMBL" id="OAI91332.1"/>
    </source>
</evidence>
<dbReference type="Pfam" id="PF06249">
    <property type="entry name" value="EutQ"/>
    <property type="match status" value="1"/>
</dbReference>
<dbReference type="InterPro" id="IPR014710">
    <property type="entry name" value="RmlC-like_jellyroll"/>
</dbReference>
<dbReference type="EMBL" id="LUCV01000026">
    <property type="protein sequence ID" value="OAI91332.1"/>
    <property type="molecule type" value="Genomic_DNA"/>
</dbReference>
<gene>
    <name evidence="1" type="ORF">AYO28_21885</name>
</gene>
<name>A0A177SMA8_PSEPU</name>